<dbReference type="Pfam" id="PF00530">
    <property type="entry name" value="SRCR"/>
    <property type="match status" value="6"/>
</dbReference>
<keyword evidence="10" id="KW-0325">Glycoprotein</keyword>
<dbReference type="FunFam" id="3.10.250.10:FF:000012">
    <property type="entry name" value="CD163 molecule like 1"/>
    <property type="match status" value="1"/>
</dbReference>
<keyword evidence="6" id="KW-0677">Repeat</keyword>
<dbReference type="PROSITE" id="PS00420">
    <property type="entry name" value="SRCR_1"/>
    <property type="match status" value="1"/>
</dbReference>
<keyword evidence="4 13" id="KW-0812">Transmembrane</keyword>
<keyword evidence="5" id="KW-0732">Signal</keyword>
<feature type="disulfide bond" evidence="11">
    <location>
        <begin position="177"/>
        <end position="238"/>
    </location>
</feature>
<evidence type="ECO:0000256" key="3">
    <source>
        <dbReference type="ARBA" id="ARBA00022525"/>
    </source>
</evidence>
<evidence type="ECO:0000256" key="6">
    <source>
        <dbReference type="ARBA" id="ARBA00022737"/>
    </source>
</evidence>
<reference evidence="14" key="1">
    <citation type="submission" date="2020-02" db="EMBL/GenBank/DDBJ databases">
        <authorList>
            <person name="Enbody D E."/>
            <person name="Pettersson E M."/>
        </authorList>
    </citation>
    <scope>NUCLEOTIDE SEQUENCE [LARGE SCALE GENOMIC DNA]</scope>
</reference>
<evidence type="ECO:0000256" key="4">
    <source>
        <dbReference type="ARBA" id="ARBA00022692"/>
    </source>
</evidence>
<organism evidence="14 15">
    <name type="scientific">Geospiza parvula</name>
    <name type="common">Small tree-finch</name>
    <name type="synonym">Camarhynchus parvulus</name>
    <dbReference type="NCBI Taxonomy" id="87175"/>
    <lineage>
        <taxon>Eukaryota</taxon>
        <taxon>Metazoa</taxon>
        <taxon>Chordata</taxon>
        <taxon>Craniata</taxon>
        <taxon>Vertebrata</taxon>
        <taxon>Euteleostomi</taxon>
        <taxon>Archelosauria</taxon>
        <taxon>Archosauria</taxon>
        <taxon>Dinosauria</taxon>
        <taxon>Saurischia</taxon>
        <taxon>Theropoda</taxon>
        <taxon>Coelurosauria</taxon>
        <taxon>Aves</taxon>
        <taxon>Neognathae</taxon>
        <taxon>Neoaves</taxon>
        <taxon>Telluraves</taxon>
        <taxon>Australaves</taxon>
        <taxon>Passeriformes</taxon>
        <taxon>Thraupidae</taxon>
        <taxon>Camarhynchus</taxon>
    </lineage>
</organism>
<feature type="disulfide bond" evidence="11">
    <location>
        <begin position="912"/>
        <end position="922"/>
    </location>
</feature>
<dbReference type="SMART" id="SM00202">
    <property type="entry name" value="SR"/>
    <property type="match status" value="6"/>
</dbReference>
<keyword evidence="3" id="KW-0964">Secreted</keyword>
<evidence type="ECO:0000256" key="12">
    <source>
        <dbReference type="SAM" id="MobiDB-lite"/>
    </source>
</evidence>
<dbReference type="Gene3D" id="3.10.250.10">
    <property type="entry name" value="SRCR-like domain"/>
    <property type="match status" value="6"/>
</dbReference>
<dbReference type="GO" id="GO:0016020">
    <property type="term" value="C:membrane"/>
    <property type="evidence" value="ECO:0007669"/>
    <property type="project" value="UniProtKB-SubCell"/>
</dbReference>
<dbReference type="Proteomes" id="UP000694382">
    <property type="component" value="Chromosome 5"/>
</dbReference>
<proteinExistence type="predicted"/>
<reference evidence="14" key="3">
    <citation type="submission" date="2025-09" db="UniProtKB">
        <authorList>
            <consortium name="Ensembl"/>
        </authorList>
    </citation>
    <scope>IDENTIFICATION</scope>
</reference>
<evidence type="ECO:0000313" key="15">
    <source>
        <dbReference type="Proteomes" id="UP000694382"/>
    </source>
</evidence>
<dbReference type="AlphaFoldDB" id="A0A8C3M531"/>
<evidence type="ECO:0000256" key="1">
    <source>
        <dbReference type="ARBA" id="ARBA00004167"/>
    </source>
</evidence>
<dbReference type="SUPFAM" id="SSF56487">
    <property type="entry name" value="SRCR-like"/>
    <property type="match status" value="7"/>
</dbReference>
<feature type="disulfide bond" evidence="11">
    <location>
        <begin position="486"/>
        <end position="550"/>
    </location>
</feature>
<dbReference type="PANTHER" id="PTHR19331">
    <property type="entry name" value="SCAVENGER RECEPTOR DOMAIN-CONTAINING"/>
    <property type="match status" value="1"/>
</dbReference>
<sequence>MLSVGCGLEPVLPIRVALGRLQQQRWSPGGCRRGPRRAGAVGGLSPPGDIRVAAHCGEVCDGRGAGEAHIWARSRLLEAAAPQPGDEAPDKGCSPRCCCCCVHWLGRRQRCPGRAGWGPVAMGPLLALGLRAAGSGELRLVGGGGRCAGRVEVKHDGEWGSVCVFDFDWEARWAWWCAGSWAAAGGQGAPARPFGQGSGRIWLQPFFCVGTEDALEHCPHFGWGQHFCGHEWDVGVTCTGEGTHAVELRLAGGGSPCAGRVEVKLQGHWGSVADDGWDMEDAEVVCQQLGCGSASAAYIARGAGDGLVSLALVDCRGDEAALGLRDPLFMPIPCRWPCTAPTGFSQLVGGDGACAGRLEVRQGRAWGGVCEDEVDMEAAQVVCRGAGLRRGDRHPRQWPFWGSVGMALGTGCLCGGAPRGRAAAALAASSAPVSGGDSGGSWGPRSISALKAVPVAAYTGFRLGNGSSGCSGRVEVAVRGTWGSVCASEWDLPDAHVLCRHVGCGRAFSVLPGGSFGSGEGPLRPDAFGCSGSERHPGQCPVAVLGKPPCAPGNAAAVNCSVSVKSLRLVKGETRCDGFLELNTVNGTWLRVPGEVSLLRNFSKVCWKLGCGELEKSHGVPGKFDLSQNKKKWNILIRVIATINQMTTAQDTTTISENYFGRDYALMTTAPADIPHGTYLVCSGAYPEKGRRWRCPKQPPQPSASVPTGSLQVRLVGSSGRCAGHVEVYSGGSWSWVCQEGWELQDAAVVCRELGCGTALQAPGWARSGAGTGPLWPYSPECSGPEESLWECGRTERRECGRGGGAGAVCSGQCRAAPDQGPAEAPGGSWPCRDPPAPLAEQLSVRLAGGPGRCRGFLEISYNGTWGRVCANGSSPSTAATVCRQLGCGHRGWLLPVPAQEPTEAWLAWVGCEDGARSLWQCPSAPWHLQSCGTDGHAHVECEEDSDGSTAGHTTPYPEGATSTGSSARARIPQSRLAGIPLASLPACVPTGVPRRRPPAVAVGPVPVPTVLCVVLGTLLCLSLGALALLLCRARRRGGSRWVRVGTDPVWGSRGPCPAEQLRRGPGVILVPPTVPSAAGKCCISFQALAELQMPSPTLSTRSWITKPCTSTRRRPLPQVGAALVPQLCPQ</sequence>
<dbReference type="PRINTS" id="PR00258">
    <property type="entry name" value="SPERACTRCPTR"/>
</dbReference>
<evidence type="ECO:0000256" key="10">
    <source>
        <dbReference type="ARBA" id="ARBA00023180"/>
    </source>
</evidence>
<dbReference type="FunFam" id="3.10.250.10:FF:000013">
    <property type="entry name" value="CD163 molecule like 1"/>
    <property type="match status" value="1"/>
</dbReference>
<dbReference type="PANTHER" id="PTHR19331:SF465">
    <property type="entry name" value="EGG PEPTIDE SPERACT RECEPTOR"/>
    <property type="match status" value="1"/>
</dbReference>
<comment type="caution">
    <text evidence="11">Lacks conserved residue(s) required for the propagation of feature annotation.</text>
</comment>
<keyword evidence="9 11" id="KW-1015">Disulfide bond</keyword>
<dbReference type="InterPro" id="IPR036772">
    <property type="entry name" value="SRCR-like_dom_sf"/>
</dbReference>
<dbReference type="InterPro" id="IPR001190">
    <property type="entry name" value="SRCR"/>
</dbReference>
<evidence type="ECO:0000256" key="13">
    <source>
        <dbReference type="SAM" id="Phobius"/>
    </source>
</evidence>
<evidence type="ECO:0000256" key="9">
    <source>
        <dbReference type="ARBA" id="ARBA00023157"/>
    </source>
</evidence>
<reference evidence="14" key="2">
    <citation type="submission" date="2025-08" db="UniProtKB">
        <authorList>
            <consortium name="Ensembl"/>
        </authorList>
    </citation>
    <scope>IDENTIFICATION</scope>
</reference>
<name>A0A8C3M531_GEOPR</name>
<comment type="subcellular location">
    <subcellularLocation>
        <location evidence="1">Membrane</location>
        <topology evidence="1">Single-pass membrane protein</topology>
    </subcellularLocation>
    <subcellularLocation>
        <location evidence="2">Secreted</location>
    </subcellularLocation>
</comment>
<evidence type="ECO:0000256" key="11">
    <source>
        <dbReference type="PROSITE-ProRule" id="PRU00196"/>
    </source>
</evidence>
<accession>A0A8U8BXF0</accession>
<dbReference type="FunFam" id="3.10.250.10:FF:000004">
    <property type="entry name" value="Scavenger receptor cysteine-rich type 1 protein M130"/>
    <property type="match status" value="1"/>
</dbReference>
<feature type="disulfide bond" evidence="11">
    <location>
        <begin position="782"/>
        <end position="792"/>
    </location>
</feature>
<evidence type="ECO:0000256" key="2">
    <source>
        <dbReference type="ARBA" id="ARBA00004613"/>
    </source>
</evidence>
<accession>A0A8C3M531</accession>
<keyword evidence="7 13" id="KW-1133">Transmembrane helix</keyword>
<feature type="region of interest" description="Disordered" evidence="12">
    <location>
        <begin position="943"/>
        <end position="968"/>
    </location>
</feature>
<dbReference type="FunFam" id="3.10.250.10:FF:000016">
    <property type="entry name" value="Scavenger receptor cysteine-rich protein type 12"/>
    <property type="match status" value="2"/>
</dbReference>
<evidence type="ECO:0000256" key="7">
    <source>
        <dbReference type="ARBA" id="ARBA00022989"/>
    </source>
</evidence>
<protein>
    <submittedName>
        <fullName evidence="14">Uncharacterized protein</fullName>
    </submittedName>
</protein>
<evidence type="ECO:0000256" key="8">
    <source>
        <dbReference type="ARBA" id="ARBA00023136"/>
    </source>
</evidence>
<dbReference type="Ensembl" id="ENSCPVT00000000711.2">
    <property type="protein sequence ID" value="ENSCPVP00000000683.2"/>
    <property type="gene ID" value="ENSCPVG00000000536.2"/>
</dbReference>
<evidence type="ECO:0000256" key="5">
    <source>
        <dbReference type="ARBA" id="ARBA00022729"/>
    </source>
</evidence>
<keyword evidence="8 13" id="KW-0472">Membrane</keyword>
<feature type="transmembrane region" description="Helical" evidence="13">
    <location>
        <begin position="1006"/>
        <end position="1032"/>
    </location>
</feature>
<feature type="disulfide bond" evidence="11">
    <location>
        <begin position="530"/>
        <end position="540"/>
    </location>
</feature>
<feature type="disulfide bond" evidence="11">
    <location>
        <begin position="208"/>
        <end position="218"/>
    </location>
</feature>
<keyword evidence="15" id="KW-1185">Reference proteome</keyword>
<dbReference type="GO" id="GO:0005576">
    <property type="term" value="C:extracellular region"/>
    <property type="evidence" value="ECO:0007669"/>
    <property type="project" value="UniProtKB-SubCell"/>
</dbReference>
<dbReference type="PROSITE" id="PS50287">
    <property type="entry name" value="SRCR_2"/>
    <property type="match status" value="6"/>
</dbReference>
<feature type="disulfide bond" evidence="11">
    <location>
        <begin position="499"/>
        <end position="560"/>
    </location>
</feature>
<evidence type="ECO:0000313" key="14">
    <source>
        <dbReference type="Ensembl" id="ENSCPVP00000000683.2"/>
    </source>
</evidence>